<dbReference type="InterPro" id="IPR036175">
    <property type="entry name" value="Sec23/24_helical_dom_sf"/>
</dbReference>
<dbReference type="SUPFAM" id="SSF53300">
    <property type="entry name" value="vWA-like"/>
    <property type="match status" value="1"/>
</dbReference>
<dbReference type="InterPro" id="IPR012990">
    <property type="entry name" value="Beta-sandwich_Sec23_24"/>
</dbReference>
<keyword evidence="5" id="KW-0813">Transport</keyword>
<keyword evidence="10" id="KW-0333">Golgi apparatus</keyword>
<protein>
    <submittedName>
        <fullName evidence="18">Sec 24 protein transport protein, putative</fullName>
    </submittedName>
</protein>
<evidence type="ECO:0000256" key="7">
    <source>
        <dbReference type="ARBA" id="ARBA00022824"/>
    </source>
</evidence>
<dbReference type="GO" id="GO:0006886">
    <property type="term" value="P:intracellular protein transport"/>
    <property type="evidence" value="ECO:0007669"/>
    <property type="project" value="InterPro"/>
</dbReference>
<dbReference type="InterPro" id="IPR050550">
    <property type="entry name" value="SEC23_SEC24_subfamily"/>
</dbReference>
<evidence type="ECO:0000256" key="9">
    <source>
        <dbReference type="ARBA" id="ARBA00022927"/>
    </source>
</evidence>
<organism evidence="18 19">
    <name type="scientific">Babesia bovis</name>
    <dbReference type="NCBI Taxonomy" id="5865"/>
    <lineage>
        <taxon>Eukaryota</taxon>
        <taxon>Sar</taxon>
        <taxon>Alveolata</taxon>
        <taxon>Apicomplexa</taxon>
        <taxon>Aconoidasida</taxon>
        <taxon>Piroplasmida</taxon>
        <taxon>Babesiidae</taxon>
        <taxon>Babesia</taxon>
    </lineage>
</organism>
<evidence type="ECO:0000256" key="8">
    <source>
        <dbReference type="ARBA" id="ARBA00022892"/>
    </source>
</evidence>
<reference evidence="19" key="3">
    <citation type="journal article" date="2021" name="Int. J. Parasitol.">
        <title>Comparative analysis of gene expression between Babesia bovis blood stages and kinetes allowed by improved genome annotation.</title>
        <authorList>
            <person name="Ueti M.W."/>
            <person name="Johnson W.C."/>
            <person name="Kappmeyer L.S."/>
            <person name="Herndon D.R."/>
            <person name="Mousel M.R."/>
            <person name="Reif K.E."/>
            <person name="Taus N.S."/>
            <person name="Ifeonu O.O."/>
            <person name="Silva J.C."/>
            <person name="Suarez C.E."/>
            <person name="Brayton K.A."/>
        </authorList>
    </citation>
    <scope>NUCLEOTIDE SEQUENCE [LARGE SCALE GENOMIC DNA]</scope>
</reference>
<dbReference type="Pfam" id="PF08033">
    <property type="entry name" value="Sec23_BS"/>
    <property type="match status" value="1"/>
</dbReference>
<dbReference type="InterPro" id="IPR036180">
    <property type="entry name" value="Gelsolin-like_dom_sf"/>
</dbReference>
<dbReference type="SUPFAM" id="SSF81995">
    <property type="entry name" value="beta-sandwich domain of Sec23/24"/>
    <property type="match status" value="1"/>
</dbReference>
<evidence type="ECO:0000259" key="14">
    <source>
        <dbReference type="Pfam" id="PF04810"/>
    </source>
</evidence>
<dbReference type="GO" id="GO:0030127">
    <property type="term" value="C:COPII vesicle coat"/>
    <property type="evidence" value="ECO:0007669"/>
    <property type="project" value="InterPro"/>
</dbReference>
<keyword evidence="7" id="KW-0256">Endoplasmic reticulum</keyword>
<evidence type="ECO:0000256" key="11">
    <source>
        <dbReference type="ARBA" id="ARBA00023136"/>
    </source>
</evidence>
<proteinExistence type="inferred from homology"/>
<dbReference type="PANTHER" id="PTHR13803">
    <property type="entry name" value="SEC24-RELATED PROTEIN"/>
    <property type="match status" value="1"/>
</dbReference>
<comment type="similarity">
    <text evidence="4">Belongs to the SEC23/SEC24 family. SEC24 subfamily.</text>
</comment>
<dbReference type="eggNOG" id="KOG1985">
    <property type="taxonomic scope" value="Eukaryota"/>
</dbReference>
<evidence type="ECO:0000256" key="1">
    <source>
        <dbReference type="ARBA" id="ARBA00004394"/>
    </source>
</evidence>
<name>A7AV46_BABBO</name>
<dbReference type="STRING" id="5865.A7AV46"/>
<dbReference type="GO" id="GO:0000149">
    <property type="term" value="F:SNARE binding"/>
    <property type="evidence" value="ECO:0007669"/>
    <property type="project" value="TreeGrafter"/>
</dbReference>
<dbReference type="OMA" id="AVECSKQ"/>
<dbReference type="InterPro" id="IPR029006">
    <property type="entry name" value="ADF-H/Gelsolin-like_dom_sf"/>
</dbReference>
<feature type="domain" description="Gelsolin-like" evidence="13">
    <location>
        <begin position="700"/>
        <end position="746"/>
    </location>
</feature>
<dbReference type="Gene3D" id="1.20.120.730">
    <property type="entry name" value="Sec23/Sec24 helical domain"/>
    <property type="match status" value="1"/>
</dbReference>
<keyword evidence="11" id="KW-0472">Membrane</keyword>
<sequence length="835" mass="91332">MVGQTDPFGNRAKHAQQSPFQNQNVRSDQFGSNVSRPDVPLGQPPMTAPPAAGQVQGPPLAVPPPMSSGLGEPRNDIASDNVIKGSLPGQVFHDNLTFNHVGPTTASSGFTENITESLENMKSMNAPSQFIRSTVGVLPSSVKLQQKTNIPLAVVLRPMAPLSDSDPEIPFVNTNSETISRCKRCRTYINPFITLDGSRRYWTCNICGVSNELPNRYSDIPSIGMDDSVPVELRKGLIEYMASADYMARSPQAPTIMFVIDVSVSAVNSGMLEVVCQTISDLIKTRELPGGPRTLVGIMTFDTSVHIYQMNSGGSSPNILMLSDLNDLFLPLPNGILLNLYESESEILDLLSLLPSTWRNTNVAGSCMGSAMRVAHFAMQKIGGKMCIFMATPSYFGDFSLNADALSQKSSGGSNLHPVEKCKDFTTVLGKDNVSVELFVCTPQSVNLKQLYHLASLTAANVHHIPLRTHVGNAKLSDELTRVLTRETGWESVMRVRASKGWKITNWYGHCHVRGSDLMVLANCHADQTYTVTFEHEENVVTDKIAYIQSALLHTTSNGERRIRVCTYAIPISDNVSQVLCSVDPEAVVLTVAHLGINSVLGGKLSDARAQVQTHCSRIANALSSLNAMQSALSQIVVYTLGLLKSPCFSEGNVPDDTRVYHCMRLMSLPLDHLAVYCYPRLMCISDLGSDYNDKGLGTLPPSLKLTHSTLSQDSAYLIENGECMILWVGKGVSSQWLQSVFDVPSVDALNCDLAESFMASCRSPAAIRLSALIRNLRHMYLPYMHLYVSKQGDDSEMKFFAWLIEDKTPGMMLTLAEFTNAISLRSPLNFTLPS</sequence>
<gene>
    <name evidence="18" type="ORF">BBOV_IV000740</name>
</gene>
<evidence type="ECO:0000256" key="5">
    <source>
        <dbReference type="ARBA" id="ARBA00022448"/>
    </source>
</evidence>
<dbReference type="GO" id="GO:0008270">
    <property type="term" value="F:zinc ion binding"/>
    <property type="evidence" value="ECO:0007669"/>
    <property type="project" value="InterPro"/>
</dbReference>
<dbReference type="KEGG" id="bbo:BBOV_IV000740"/>
<evidence type="ECO:0000256" key="4">
    <source>
        <dbReference type="ARBA" id="ARBA00008334"/>
    </source>
</evidence>
<dbReference type="InterPro" id="IPR036174">
    <property type="entry name" value="Znf_Sec23_Sec24_sf"/>
</dbReference>
<dbReference type="GO" id="GO:0090110">
    <property type="term" value="P:COPII-coated vesicle cargo loading"/>
    <property type="evidence" value="ECO:0007669"/>
    <property type="project" value="TreeGrafter"/>
</dbReference>
<dbReference type="SUPFAM" id="SSF82754">
    <property type="entry name" value="C-terminal, gelsolin-like domain of Sec23/24"/>
    <property type="match status" value="1"/>
</dbReference>
<dbReference type="FunCoup" id="A7AV46">
    <property type="interactions" value="282"/>
</dbReference>
<dbReference type="GO" id="GO:0005789">
    <property type="term" value="C:endoplasmic reticulum membrane"/>
    <property type="evidence" value="ECO:0007669"/>
    <property type="project" value="UniProtKB-SubCell"/>
</dbReference>
<dbReference type="Gene3D" id="2.30.30.380">
    <property type="entry name" value="Zn-finger domain of Sec23/24"/>
    <property type="match status" value="1"/>
</dbReference>
<dbReference type="EMBL" id="AAXT01000004">
    <property type="protein sequence ID" value="EDO05672.1"/>
    <property type="molecule type" value="Genomic_DNA"/>
</dbReference>
<dbReference type="InterPro" id="IPR006900">
    <property type="entry name" value="Sec23/24_helical_dom"/>
</dbReference>
<evidence type="ECO:0000313" key="18">
    <source>
        <dbReference type="EMBL" id="EDO05672.1"/>
    </source>
</evidence>
<dbReference type="SUPFAM" id="SSF82919">
    <property type="entry name" value="Zn-finger domain of Sec23/24"/>
    <property type="match status" value="1"/>
</dbReference>
<comment type="caution">
    <text evidence="18">The sequence shown here is derived from an EMBL/GenBank/DDBJ whole genome shotgun (WGS) entry which is preliminary data.</text>
</comment>
<dbReference type="Gene3D" id="3.40.20.10">
    <property type="entry name" value="Severin"/>
    <property type="match status" value="1"/>
</dbReference>
<reference evidence="18 19" key="1">
    <citation type="journal article" date="2007" name="PLoS Pathog.">
        <title>Genome sequence of Babesia bovis and comparative analysis of apicomplexan hemoprotozoa.</title>
        <authorList>
            <person name="Brayton K.A."/>
            <person name="Lau A.O.T."/>
            <person name="Herndon D.R."/>
            <person name="Hannick L."/>
            <person name="Kappmeyer L.S."/>
            <person name="Berens S.J."/>
            <person name="Bidwell S.L."/>
            <person name="Brown W.C."/>
            <person name="Crabtree J."/>
            <person name="Fadrosh D."/>
            <person name="Feldblum T."/>
            <person name="Forberger H.A."/>
            <person name="Haas B.J."/>
            <person name="Howell J.M."/>
            <person name="Khouri H."/>
            <person name="Koo H."/>
            <person name="Mann D.J."/>
            <person name="Norimine J."/>
            <person name="Paulsen I.T."/>
            <person name="Radune D."/>
            <person name="Ren Q."/>
            <person name="Smith R.K. Jr."/>
            <person name="Suarez C.E."/>
            <person name="White O."/>
            <person name="Wortman J.R."/>
            <person name="Knowles D.P. Jr."/>
            <person name="McElwain T.F."/>
            <person name="Nene V.M."/>
        </authorList>
    </citation>
    <scope>NUCLEOTIDE SEQUENCE [LARGE SCALE GENOMIC DNA]</scope>
    <source>
        <strain evidence="18">T2Bo</strain>
    </source>
</reference>
<dbReference type="Pfam" id="PF00626">
    <property type="entry name" value="Gelsolin"/>
    <property type="match status" value="1"/>
</dbReference>
<dbReference type="Gene3D" id="2.60.40.1670">
    <property type="entry name" value="beta-sandwich domain of Sec23/24"/>
    <property type="match status" value="1"/>
</dbReference>
<dbReference type="InterPro" id="IPR006896">
    <property type="entry name" value="Sec23/24_trunk_dom"/>
</dbReference>
<dbReference type="PANTHER" id="PTHR13803:SF39">
    <property type="entry name" value="SECRETORY 24AB, ISOFORM A"/>
    <property type="match status" value="1"/>
</dbReference>
<dbReference type="GO" id="GO:0070971">
    <property type="term" value="C:endoplasmic reticulum exit site"/>
    <property type="evidence" value="ECO:0007669"/>
    <property type="project" value="TreeGrafter"/>
</dbReference>
<accession>A7AV46</accession>
<dbReference type="InterPro" id="IPR007123">
    <property type="entry name" value="Gelsolin-like_dom"/>
</dbReference>
<dbReference type="RefSeq" id="XP_001609240.1">
    <property type="nucleotide sequence ID" value="XM_001609190.1"/>
</dbReference>
<evidence type="ECO:0000256" key="12">
    <source>
        <dbReference type="SAM" id="MobiDB-lite"/>
    </source>
</evidence>
<keyword evidence="8" id="KW-0931">ER-Golgi transport</keyword>
<dbReference type="InParanoid" id="A7AV46"/>
<dbReference type="Gene3D" id="3.40.50.410">
    <property type="entry name" value="von Willebrand factor, type A domain"/>
    <property type="match status" value="1"/>
</dbReference>
<evidence type="ECO:0000256" key="10">
    <source>
        <dbReference type="ARBA" id="ARBA00023034"/>
    </source>
</evidence>
<dbReference type="Proteomes" id="UP000002173">
    <property type="component" value="Unassembled WGS sequence"/>
</dbReference>
<feature type="domain" description="Sec23/Sec24 beta-sandwich" evidence="17">
    <location>
        <begin position="489"/>
        <end position="573"/>
    </location>
</feature>
<evidence type="ECO:0000313" key="19">
    <source>
        <dbReference type="Proteomes" id="UP000002173"/>
    </source>
</evidence>
<keyword evidence="9" id="KW-0653">Protein transport</keyword>
<dbReference type="Pfam" id="PF04810">
    <property type="entry name" value="zf-Sec23_Sec24"/>
    <property type="match status" value="1"/>
</dbReference>
<feature type="domain" description="Sec23/Sec24 helical" evidence="16">
    <location>
        <begin position="584"/>
        <end position="674"/>
    </location>
</feature>
<dbReference type="GO" id="GO:0000139">
    <property type="term" value="C:Golgi membrane"/>
    <property type="evidence" value="ECO:0007669"/>
    <property type="project" value="UniProtKB-SubCell"/>
</dbReference>
<dbReference type="InterPro" id="IPR036465">
    <property type="entry name" value="vWFA_dom_sf"/>
</dbReference>
<evidence type="ECO:0000259" key="15">
    <source>
        <dbReference type="Pfam" id="PF04811"/>
    </source>
</evidence>
<feature type="domain" description="Sec23/Sec24 trunk" evidence="15">
    <location>
        <begin position="251"/>
        <end position="483"/>
    </location>
</feature>
<evidence type="ECO:0000259" key="17">
    <source>
        <dbReference type="Pfam" id="PF08033"/>
    </source>
</evidence>
<keyword evidence="19" id="KW-1185">Reference proteome</keyword>
<feature type="domain" description="Zinc finger Sec23/Sec24-type" evidence="14">
    <location>
        <begin position="179"/>
        <end position="217"/>
    </location>
</feature>
<dbReference type="GeneID" id="5477459"/>
<feature type="region of interest" description="Disordered" evidence="12">
    <location>
        <begin position="1"/>
        <end position="82"/>
    </location>
</feature>
<reference evidence="19" key="2">
    <citation type="journal article" date="2020" name="Data Brief">
        <title>Transcriptome dataset of Babesia bovis life stages within vertebrate and invertebrate hosts.</title>
        <authorList>
            <person name="Ueti M.W."/>
            <person name="Johnson W.C."/>
            <person name="Kappmeyer L.S."/>
            <person name="Herndon D.R."/>
            <person name="Mousel M.R."/>
            <person name="Reif K.E."/>
            <person name="Taus N.S."/>
            <person name="Ifeonu O.O."/>
            <person name="Silva J.C."/>
            <person name="Suarez C.E."/>
            <person name="Brayton K.A."/>
        </authorList>
    </citation>
    <scope>NUCLEOTIDE SEQUENCE [LARGE SCALE GENOMIC DNA]</scope>
</reference>
<dbReference type="SUPFAM" id="SSF81811">
    <property type="entry name" value="Helical domain of Sec23/24"/>
    <property type="match status" value="1"/>
</dbReference>
<feature type="compositionally biased region" description="Low complexity" evidence="12">
    <location>
        <begin position="49"/>
        <end position="59"/>
    </location>
</feature>
<evidence type="ECO:0000259" key="13">
    <source>
        <dbReference type="Pfam" id="PF00626"/>
    </source>
</evidence>
<dbReference type="Pfam" id="PF04811">
    <property type="entry name" value="Sec23_trunk"/>
    <property type="match status" value="1"/>
</dbReference>
<evidence type="ECO:0000256" key="6">
    <source>
        <dbReference type="ARBA" id="ARBA00022490"/>
    </source>
</evidence>
<feature type="compositionally biased region" description="Polar residues" evidence="12">
    <location>
        <begin position="15"/>
        <end position="35"/>
    </location>
</feature>
<keyword evidence="6" id="KW-0963">Cytoplasm</keyword>
<comment type="subcellular location">
    <subcellularLocation>
        <location evidence="2">Cytoplasm</location>
    </subcellularLocation>
    <subcellularLocation>
        <location evidence="3">Endoplasmic reticulum membrane</location>
    </subcellularLocation>
    <subcellularLocation>
        <location evidence="1">Golgi apparatus membrane</location>
    </subcellularLocation>
</comment>
<dbReference type="AlphaFoldDB" id="A7AV46"/>
<evidence type="ECO:0000256" key="2">
    <source>
        <dbReference type="ARBA" id="ARBA00004496"/>
    </source>
</evidence>
<evidence type="ECO:0000259" key="16">
    <source>
        <dbReference type="Pfam" id="PF04815"/>
    </source>
</evidence>
<evidence type="ECO:0000256" key="3">
    <source>
        <dbReference type="ARBA" id="ARBA00004586"/>
    </source>
</evidence>
<dbReference type="InterPro" id="IPR006895">
    <property type="entry name" value="Znf_Sec23_Sec24"/>
</dbReference>
<dbReference type="VEuPathDB" id="PiroplasmaDB:BBOV_IV000740"/>
<dbReference type="Pfam" id="PF04815">
    <property type="entry name" value="Sec23_helical"/>
    <property type="match status" value="1"/>
</dbReference>